<keyword evidence="8" id="KW-0032">Aminotransferase</keyword>
<dbReference type="Gene3D" id="3.90.1150.10">
    <property type="entry name" value="Aspartate Aminotransferase, domain 1"/>
    <property type="match status" value="1"/>
</dbReference>
<dbReference type="GO" id="GO:0019752">
    <property type="term" value="P:carboxylic acid metabolic process"/>
    <property type="evidence" value="ECO:0007669"/>
    <property type="project" value="InterPro"/>
</dbReference>
<dbReference type="GO" id="GO:0030170">
    <property type="term" value="F:pyridoxal phosphate binding"/>
    <property type="evidence" value="ECO:0007669"/>
    <property type="project" value="InterPro"/>
</dbReference>
<dbReference type="Pfam" id="PF00282">
    <property type="entry name" value="Pyridoxal_deC"/>
    <property type="match status" value="1"/>
</dbReference>
<dbReference type="Proteomes" id="UP000275865">
    <property type="component" value="Unassembled WGS sequence"/>
</dbReference>
<dbReference type="InterPro" id="IPR002129">
    <property type="entry name" value="PyrdxlP-dep_de-COase"/>
</dbReference>
<evidence type="ECO:0000256" key="6">
    <source>
        <dbReference type="PIRSR" id="PIRSR602129-50"/>
    </source>
</evidence>
<gene>
    <name evidence="8" type="ORF">D7044_08785</name>
</gene>
<dbReference type="InterPro" id="IPR015422">
    <property type="entry name" value="PyrdxlP-dep_Trfase_small"/>
</dbReference>
<name>A0A3A9Y8N0_9ACTN</name>
<dbReference type="GO" id="GO:0005737">
    <property type="term" value="C:cytoplasm"/>
    <property type="evidence" value="ECO:0007669"/>
    <property type="project" value="TreeGrafter"/>
</dbReference>
<evidence type="ECO:0000256" key="2">
    <source>
        <dbReference type="ARBA" id="ARBA00009533"/>
    </source>
</evidence>
<keyword evidence="4 6" id="KW-0663">Pyridoxal phosphate</keyword>
<dbReference type="InterPro" id="IPR015424">
    <property type="entry name" value="PyrdxlP-dep_Trfase"/>
</dbReference>
<dbReference type="PANTHER" id="PTHR11999">
    <property type="entry name" value="GROUP II PYRIDOXAL-5-PHOSPHATE DECARBOXYLASE"/>
    <property type="match status" value="1"/>
</dbReference>
<keyword evidence="8" id="KW-0808">Transferase</keyword>
<dbReference type="Gene3D" id="3.40.640.10">
    <property type="entry name" value="Type I PLP-dependent aspartate aminotransferase-like (Major domain)"/>
    <property type="match status" value="1"/>
</dbReference>
<evidence type="ECO:0000256" key="1">
    <source>
        <dbReference type="ARBA" id="ARBA00001933"/>
    </source>
</evidence>
<comment type="caution">
    <text evidence="8">The sequence shown here is derived from an EMBL/GenBank/DDBJ whole genome shotgun (WGS) entry which is preliminary data.</text>
</comment>
<reference evidence="8 9" key="1">
    <citation type="submission" date="2018-09" db="EMBL/GenBank/DDBJ databases">
        <title>Micromonospora sp. nov. MS1-9, isolated from a root of Musa sp.</title>
        <authorList>
            <person name="Kuncharoen N."/>
            <person name="Kudo T."/>
            <person name="Ohkuma M."/>
            <person name="Yuki M."/>
            <person name="Tanasupawat S."/>
        </authorList>
    </citation>
    <scope>NUCLEOTIDE SEQUENCE [LARGE SCALE GENOMIC DNA]</scope>
    <source>
        <strain evidence="8 9">MS1-9</strain>
    </source>
</reference>
<dbReference type="AlphaFoldDB" id="A0A3A9Y8N0"/>
<protein>
    <submittedName>
        <fullName evidence="8">Aminotransferase class V-fold PLP-dependent enzyme</fullName>
    </submittedName>
</protein>
<feature type="modified residue" description="N6-(pyridoxal phosphate)lysine" evidence="6">
    <location>
        <position position="299"/>
    </location>
</feature>
<evidence type="ECO:0000313" key="9">
    <source>
        <dbReference type="Proteomes" id="UP000275865"/>
    </source>
</evidence>
<dbReference type="SUPFAM" id="SSF53383">
    <property type="entry name" value="PLP-dependent transferases"/>
    <property type="match status" value="1"/>
</dbReference>
<proteinExistence type="inferred from homology"/>
<accession>A0A3A9Y8N0</accession>
<dbReference type="Gene3D" id="3.90.1150.170">
    <property type="match status" value="1"/>
</dbReference>
<evidence type="ECO:0000256" key="3">
    <source>
        <dbReference type="ARBA" id="ARBA00022793"/>
    </source>
</evidence>
<comment type="cofactor">
    <cofactor evidence="1 6 7">
        <name>pyridoxal 5'-phosphate</name>
        <dbReference type="ChEBI" id="CHEBI:597326"/>
    </cofactor>
</comment>
<dbReference type="GO" id="GO:0008483">
    <property type="term" value="F:transaminase activity"/>
    <property type="evidence" value="ECO:0007669"/>
    <property type="project" value="UniProtKB-KW"/>
</dbReference>
<dbReference type="InterPro" id="IPR015421">
    <property type="entry name" value="PyrdxlP-dep_Trfase_major"/>
</dbReference>
<keyword evidence="5 7" id="KW-0456">Lyase</keyword>
<evidence type="ECO:0000256" key="4">
    <source>
        <dbReference type="ARBA" id="ARBA00022898"/>
    </source>
</evidence>
<dbReference type="GO" id="GO:0004058">
    <property type="term" value="F:aromatic-L-amino-acid decarboxylase activity"/>
    <property type="evidence" value="ECO:0007669"/>
    <property type="project" value="UniProtKB-ARBA"/>
</dbReference>
<keyword evidence="3" id="KW-0210">Decarboxylase</keyword>
<dbReference type="EMBL" id="RAZT01000004">
    <property type="protein sequence ID" value="RKN33841.1"/>
    <property type="molecule type" value="Genomic_DNA"/>
</dbReference>
<sequence>MKHTYPLEPDHAEMVRTGRLVLGRAVDFIESLPDRPAFVADEPDARGRVGALLVPPPEGPQELSELLDRIDAAAGQAIETTGPGFLGYVPTGGLYAGALADLYKSALNRYSTLAAAAPGITAIEESVVRWIARDVFGLPGGSGGLLTSGGSMANFSAVIAARTARTVRSGANLSDATIYVSEQTHHSVGKAAILAGFSPYRIRVVPGADDLRMDPVAVADMIKEDHLAGLRPTMLVATAGSTDTGTVDPLHRLADLAAREGMWFHVDAAYGGFFALSERGRARLAGIERADSITADPHKSLFLPLGVGAILVRDRTRLATEQLSAPYLDDVTSDDLLPDYADLGPELTREARGLRVWLPLHLHGIRAFRDALDEKLDLATIAFERLRAIPELDLPWTPELSTVAFRARAEGRTGAAARRADERTTRLLEQVNASRRVYLSSTVIRGRKVIRMCILSHRTHRDRVEEALDLVEKALAGL</sequence>
<evidence type="ECO:0000313" key="8">
    <source>
        <dbReference type="EMBL" id="RKN33841.1"/>
    </source>
</evidence>
<evidence type="ECO:0000256" key="5">
    <source>
        <dbReference type="ARBA" id="ARBA00023239"/>
    </source>
</evidence>
<organism evidence="8 9">
    <name type="scientific">Micromonospora musae</name>
    <dbReference type="NCBI Taxonomy" id="1894970"/>
    <lineage>
        <taxon>Bacteria</taxon>
        <taxon>Bacillati</taxon>
        <taxon>Actinomycetota</taxon>
        <taxon>Actinomycetes</taxon>
        <taxon>Micromonosporales</taxon>
        <taxon>Micromonosporaceae</taxon>
        <taxon>Micromonospora</taxon>
    </lineage>
</organism>
<dbReference type="PANTHER" id="PTHR11999:SF70">
    <property type="entry name" value="MIP05841P"/>
    <property type="match status" value="1"/>
</dbReference>
<evidence type="ECO:0000256" key="7">
    <source>
        <dbReference type="RuleBase" id="RU000382"/>
    </source>
</evidence>
<dbReference type="InterPro" id="IPR010977">
    <property type="entry name" value="Aromatic_deC"/>
</dbReference>
<comment type="similarity">
    <text evidence="2 7">Belongs to the group II decarboxylase family.</text>
</comment>